<reference evidence="2 3" key="1">
    <citation type="submission" date="2016-04" db="EMBL/GenBank/DDBJ databases">
        <title>Deep-sea bacteria in the southern Pacific.</title>
        <authorList>
            <person name="Tang K."/>
        </authorList>
    </citation>
    <scope>NUCLEOTIDE SEQUENCE [LARGE SCALE GENOMIC DNA]</scope>
    <source>
        <strain evidence="2 3">JLT2014</strain>
    </source>
</reference>
<name>A0A1P8UPG7_9RHOB</name>
<dbReference type="PANTHER" id="PTHR12910">
    <property type="entry name" value="NADH-UBIQUINONE OXIDOREDUCTASE SUBUNIT B17.2"/>
    <property type="match status" value="1"/>
</dbReference>
<evidence type="ECO:0000313" key="2">
    <source>
        <dbReference type="EMBL" id="APZ51294.1"/>
    </source>
</evidence>
<dbReference type="KEGG" id="paby:Ga0080574_TMP960"/>
<dbReference type="AlphaFoldDB" id="A0A1P8UPG7"/>
<dbReference type="OrthoDB" id="9795340at2"/>
<proteinExistence type="predicted"/>
<protein>
    <submittedName>
        <fullName evidence="2">NADH:ubiquinone oxidoreductase 17.2 kD subunit</fullName>
    </submittedName>
</protein>
<feature type="compositionally biased region" description="Basic and acidic residues" evidence="1">
    <location>
        <begin position="111"/>
        <end position="121"/>
    </location>
</feature>
<dbReference type="GO" id="GO:0006979">
    <property type="term" value="P:response to oxidative stress"/>
    <property type="evidence" value="ECO:0007669"/>
    <property type="project" value="TreeGrafter"/>
</dbReference>
<dbReference type="EMBL" id="CP015093">
    <property type="protein sequence ID" value="APZ51294.1"/>
    <property type="molecule type" value="Genomic_DNA"/>
</dbReference>
<keyword evidence="2" id="KW-0830">Ubiquinone</keyword>
<dbReference type="InterPro" id="IPR007763">
    <property type="entry name" value="NDUFA12"/>
</dbReference>
<dbReference type="RefSeq" id="WP_076695701.1">
    <property type="nucleotide sequence ID" value="NZ_CP015093.1"/>
</dbReference>
<gene>
    <name evidence="2" type="ORF">Ga0080574_TMP960</name>
</gene>
<keyword evidence="3" id="KW-1185">Reference proteome</keyword>
<feature type="region of interest" description="Disordered" evidence="1">
    <location>
        <begin position="106"/>
        <end position="127"/>
    </location>
</feature>
<accession>A0A1P8UPG7</accession>
<dbReference type="PANTHER" id="PTHR12910:SF2">
    <property type="entry name" value="NADH DEHYDROGENASE [UBIQUINONE] 1 ALPHA SUBCOMPLEX SUBUNIT 12"/>
    <property type="match status" value="1"/>
</dbReference>
<dbReference type="GO" id="GO:0045271">
    <property type="term" value="C:respiratory chain complex I"/>
    <property type="evidence" value="ECO:0007669"/>
    <property type="project" value="InterPro"/>
</dbReference>
<sequence length="127" mass="14636">MGILNSLLSALTWWNGATLNTRLWSSRNGQRVGEDEQGNTFYQTKDGKRRWVIYNGEIEASRVSPDWHGWLHHTFDAPPTDRPLPHKSWEKPHIENLTGTALAYAPQGSIRKVEPKPRQDYEAWSPE</sequence>
<dbReference type="Pfam" id="PF05071">
    <property type="entry name" value="NDUFA12"/>
    <property type="match status" value="1"/>
</dbReference>
<evidence type="ECO:0000313" key="3">
    <source>
        <dbReference type="Proteomes" id="UP000187059"/>
    </source>
</evidence>
<dbReference type="NCBIfam" id="NF006040">
    <property type="entry name" value="PRK08183.1"/>
    <property type="match status" value="1"/>
</dbReference>
<dbReference type="STRING" id="1250539.Ga0080574_TMP960"/>
<organism evidence="2 3">
    <name type="scientific">Salipiger abyssi</name>
    <dbReference type="NCBI Taxonomy" id="1250539"/>
    <lineage>
        <taxon>Bacteria</taxon>
        <taxon>Pseudomonadati</taxon>
        <taxon>Pseudomonadota</taxon>
        <taxon>Alphaproteobacteria</taxon>
        <taxon>Rhodobacterales</taxon>
        <taxon>Roseobacteraceae</taxon>
        <taxon>Salipiger</taxon>
    </lineage>
</organism>
<dbReference type="Proteomes" id="UP000187059">
    <property type="component" value="Chromosome"/>
</dbReference>
<evidence type="ECO:0000256" key="1">
    <source>
        <dbReference type="SAM" id="MobiDB-lite"/>
    </source>
</evidence>